<feature type="non-terminal residue" evidence="1">
    <location>
        <position position="1"/>
    </location>
</feature>
<feature type="non-terminal residue" evidence="1">
    <location>
        <position position="161"/>
    </location>
</feature>
<proteinExistence type="predicted"/>
<evidence type="ECO:0000313" key="1">
    <source>
        <dbReference type="EMBL" id="KAJ4482152.1"/>
    </source>
</evidence>
<sequence>VLNNITVDDSNPSIRYSPLGAWNALDSAQNCSGCTAQPDASNMLFGTWHDGTFNPTSGSNNYPNTPLFANFTFNGSAVYVFCALAESTTHPDGNSDMAFYIDGQLVNSFVRPAPGINAYDYQFPVFSVSSLEPREHTLVLQNGYVNASKSLVLLDYIVYSY</sequence>
<dbReference type="EMBL" id="JAOTPV010000005">
    <property type="protein sequence ID" value="KAJ4482152.1"/>
    <property type="molecule type" value="Genomic_DNA"/>
</dbReference>
<dbReference type="Gene3D" id="2.60.120.260">
    <property type="entry name" value="Galactose-binding domain-like"/>
    <property type="match status" value="1"/>
</dbReference>
<evidence type="ECO:0000313" key="2">
    <source>
        <dbReference type="Proteomes" id="UP001150266"/>
    </source>
</evidence>
<protein>
    <submittedName>
        <fullName evidence="1">Uncharacterized protein</fullName>
    </submittedName>
</protein>
<dbReference type="AlphaFoldDB" id="A0A9W9DQY4"/>
<organism evidence="1 2">
    <name type="scientific">Lentinula aciculospora</name>
    <dbReference type="NCBI Taxonomy" id="153920"/>
    <lineage>
        <taxon>Eukaryota</taxon>
        <taxon>Fungi</taxon>
        <taxon>Dikarya</taxon>
        <taxon>Basidiomycota</taxon>
        <taxon>Agaricomycotina</taxon>
        <taxon>Agaricomycetes</taxon>
        <taxon>Agaricomycetidae</taxon>
        <taxon>Agaricales</taxon>
        <taxon>Marasmiineae</taxon>
        <taxon>Omphalotaceae</taxon>
        <taxon>Lentinula</taxon>
    </lineage>
</organism>
<reference evidence="1" key="1">
    <citation type="submission" date="2022-08" db="EMBL/GenBank/DDBJ databases">
        <title>A Global Phylogenomic Analysis of the Shiitake Genus Lentinula.</title>
        <authorList>
            <consortium name="DOE Joint Genome Institute"/>
            <person name="Sierra-Patev S."/>
            <person name="Min B."/>
            <person name="Naranjo-Ortiz M."/>
            <person name="Looney B."/>
            <person name="Konkel Z."/>
            <person name="Slot J.C."/>
            <person name="Sakamoto Y."/>
            <person name="Steenwyk J.L."/>
            <person name="Rokas A."/>
            <person name="Carro J."/>
            <person name="Camarero S."/>
            <person name="Ferreira P."/>
            <person name="Molpeceres G."/>
            <person name="Ruiz-Duenas F.J."/>
            <person name="Serrano A."/>
            <person name="Henrissat B."/>
            <person name="Drula E."/>
            <person name="Hughes K.W."/>
            <person name="Mata J.L."/>
            <person name="Ishikawa N.K."/>
            <person name="Vargas-Isla R."/>
            <person name="Ushijima S."/>
            <person name="Smith C.A."/>
            <person name="Ahrendt S."/>
            <person name="Andreopoulos W."/>
            <person name="He G."/>
            <person name="Labutti K."/>
            <person name="Lipzen A."/>
            <person name="Ng V."/>
            <person name="Riley R."/>
            <person name="Sandor L."/>
            <person name="Barry K."/>
            <person name="Martinez A.T."/>
            <person name="Xiao Y."/>
            <person name="Gibbons J.G."/>
            <person name="Terashima K."/>
            <person name="Grigoriev I.V."/>
            <person name="Hibbett D.S."/>
        </authorList>
    </citation>
    <scope>NUCLEOTIDE SEQUENCE</scope>
    <source>
        <strain evidence="1">JLM2183</strain>
    </source>
</reference>
<accession>A0A9W9DQY4</accession>
<name>A0A9W9DQY4_9AGAR</name>
<dbReference type="Proteomes" id="UP001150266">
    <property type="component" value="Unassembled WGS sequence"/>
</dbReference>
<gene>
    <name evidence="1" type="ORF">J3R30DRAFT_3257170</name>
</gene>
<dbReference type="OrthoDB" id="3245657at2759"/>
<comment type="caution">
    <text evidence="1">The sequence shown here is derived from an EMBL/GenBank/DDBJ whole genome shotgun (WGS) entry which is preliminary data.</text>
</comment>
<keyword evidence="2" id="KW-1185">Reference proteome</keyword>